<dbReference type="STRING" id="229205.SAMN05444372_1263"/>
<dbReference type="AlphaFoldDB" id="A0A1M5R5P2"/>
<dbReference type="Proteomes" id="UP000184020">
    <property type="component" value="Unassembled WGS sequence"/>
</dbReference>
<sequence>MKHIKKVALLIPFFILSCNSSKYLASYEPINVFLETQKIDKNKVHILQSDKEENRQALRIFNGGEGANRYIDPTDPTDYTDGLYVKKHWKKLYKQYVNDTLKRHWKKEDFPNYNFILEKGTGLMLTRIVIDKYAGTGIHEWFTISEPMYYFNRKYILFLFETKHSARSRSSNLVIMKREKNQWQEVRVMRDYIYN</sequence>
<dbReference type="OrthoDB" id="1342391at2"/>
<keyword evidence="2" id="KW-1185">Reference proteome</keyword>
<proteinExistence type="predicted"/>
<name>A0A1M5R5P2_9FLAO</name>
<protein>
    <recommendedName>
        <fullName evidence="3">Lipoprotein</fullName>
    </recommendedName>
</protein>
<dbReference type="RefSeq" id="WP_073022154.1">
    <property type="nucleotide sequence ID" value="NZ_FQWF01000026.1"/>
</dbReference>
<gene>
    <name evidence="1" type="ORF">SAMN05444372_1263</name>
</gene>
<organism evidence="1 2">
    <name type="scientific">Flavobacterium micromati</name>
    <dbReference type="NCBI Taxonomy" id="229205"/>
    <lineage>
        <taxon>Bacteria</taxon>
        <taxon>Pseudomonadati</taxon>
        <taxon>Bacteroidota</taxon>
        <taxon>Flavobacteriia</taxon>
        <taxon>Flavobacteriales</taxon>
        <taxon>Flavobacteriaceae</taxon>
        <taxon>Flavobacterium</taxon>
    </lineage>
</organism>
<evidence type="ECO:0000313" key="2">
    <source>
        <dbReference type="Proteomes" id="UP000184020"/>
    </source>
</evidence>
<dbReference type="PROSITE" id="PS51257">
    <property type="entry name" value="PROKAR_LIPOPROTEIN"/>
    <property type="match status" value="1"/>
</dbReference>
<reference evidence="2" key="1">
    <citation type="submission" date="2016-11" db="EMBL/GenBank/DDBJ databases">
        <authorList>
            <person name="Varghese N."/>
            <person name="Submissions S."/>
        </authorList>
    </citation>
    <scope>NUCLEOTIDE SEQUENCE [LARGE SCALE GENOMIC DNA]</scope>
    <source>
        <strain evidence="2">DSM 17659</strain>
    </source>
</reference>
<accession>A0A1M5R5P2</accession>
<dbReference type="EMBL" id="FQWF01000026">
    <property type="protein sequence ID" value="SHH21406.1"/>
    <property type="molecule type" value="Genomic_DNA"/>
</dbReference>
<evidence type="ECO:0008006" key="3">
    <source>
        <dbReference type="Google" id="ProtNLM"/>
    </source>
</evidence>
<evidence type="ECO:0000313" key="1">
    <source>
        <dbReference type="EMBL" id="SHH21406.1"/>
    </source>
</evidence>